<keyword evidence="1" id="KW-0732">Signal</keyword>
<name>A0A2H0XZH9_UNCSA</name>
<organism evidence="3 4">
    <name type="scientific">Candidatus Saganbacteria bacterium CG08_land_8_20_14_0_20_45_16</name>
    <dbReference type="NCBI Taxonomy" id="2014293"/>
    <lineage>
        <taxon>Bacteria</taxon>
        <taxon>Bacillati</taxon>
        <taxon>Saganbacteria</taxon>
    </lineage>
</organism>
<dbReference type="InterPro" id="IPR011050">
    <property type="entry name" value="Pectin_lyase_fold/virulence"/>
</dbReference>
<dbReference type="Gene3D" id="2.60.40.4070">
    <property type="match status" value="1"/>
</dbReference>
<gene>
    <name evidence="3" type="ORF">COT42_02890</name>
</gene>
<sequence length="610" mass="65177">MKRLALIIFLTLLTSPLLAATWTGNQTISGPQVYNNEIITCAGNITITEDGSLTLTNNSILEMDSSYDGEFTIRVENGGQLYILSGSKITAKDPTKRYNLIFEAESRGTIESSTIEYTYGDPDNPDTTGFIVSTDNFVIRDSVIQNAGSSGLVINNGASNFLIENTTIEGNVIGLVITEEASGQVINSNITSNESANIIIDNSDPIISGNTISSSEVGIIISNKANPNLGDLSNDNPNDDGGNVFLNNSIKDIENTTSNTIEMENNIWGTDDPAAISERVSGPVDLSPIRDLYPPSLTLLSLTSGGTLIGNASTEVRWSASDSEDSVDIPITLLYSINSGTSYTVIASLETNTGSYDWTVPNIATSNGRLKIEAQDNAHNFTTQESASDFTIVLAAQQFTFENGVRVSVPAGATSLVPTITVEALSTLPGTLPTNKRLISNVYTISSDVTSFASPISVTIPIENGHFGPYPFAWASSAWNCSGLAIATIESGTLTFNTSQLGTFAALANNLTVTTPLAAPNPFSPDTQSTKLIYWLDTAATTKLYIFDLTGNLIWQKEYISGETGAQANYNQVEWNGTSLFGHKVENGLYIFKVVSGRRCLGSGRIIALR</sequence>
<dbReference type="Gene3D" id="2.160.20.10">
    <property type="entry name" value="Single-stranded right-handed beta-helix, Pectin lyase-like"/>
    <property type="match status" value="1"/>
</dbReference>
<accession>A0A2H0XZH9</accession>
<feature type="domain" description="Right handed beta helix" evidence="2">
    <location>
        <begin position="31"/>
        <end position="178"/>
    </location>
</feature>
<dbReference type="AlphaFoldDB" id="A0A2H0XZH9"/>
<dbReference type="Proteomes" id="UP000231343">
    <property type="component" value="Unassembled WGS sequence"/>
</dbReference>
<dbReference type="EMBL" id="PEYM01000054">
    <property type="protein sequence ID" value="PIS30489.1"/>
    <property type="molecule type" value="Genomic_DNA"/>
</dbReference>
<evidence type="ECO:0000256" key="1">
    <source>
        <dbReference type="SAM" id="SignalP"/>
    </source>
</evidence>
<dbReference type="InterPro" id="IPR012334">
    <property type="entry name" value="Pectin_lyas_fold"/>
</dbReference>
<dbReference type="SMART" id="SM00710">
    <property type="entry name" value="PbH1"/>
    <property type="match status" value="4"/>
</dbReference>
<feature type="chain" id="PRO_5013910392" description="Right handed beta helix domain-containing protein" evidence="1">
    <location>
        <begin position="20"/>
        <end position="610"/>
    </location>
</feature>
<dbReference type="Pfam" id="PF13229">
    <property type="entry name" value="Beta_helix"/>
    <property type="match status" value="1"/>
</dbReference>
<evidence type="ECO:0000259" key="2">
    <source>
        <dbReference type="Pfam" id="PF13229"/>
    </source>
</evidence>
<comment type="caution">
    <text evidence="3">The sequence shown here is derived from an EMBL/GenBank/DDBJ whole genome shotgun (WGS) entry which is preliminary data.</text>
</comment>
<evidence type="ECO:0000313" key="4">
    <source>
        <dbReference type="Proteomes" id="UP000231343"/>
    </source>
</evidence>
<feature type="signal peptide" evidence="1">
    <location>
        <begin position="1"/>
        <end position="19"/>
    </location>
</feature>
<proteinExistence type="predicted"/>
<dbReference type="SUPFAM" id="SSF51126">
    <property type="entry name" value="Pectin lyase-like"/>
    <property type="match status" value="1"/>
</dbReference>
<dbReference type="InterPro" id="IPR006626">
    <property type="entry name" value="PbH1"/>
</dbReference>
<evidence type="ECO:0000313" key="3">
    <source>
        <dbReference type="EMBL" id="PIS30489.1"/>
    </source>
</evidence>
<reference evidence="3 4" key="1">
    <citation type="submission" date="2017-09" db="EMBL/GenBank/DDBJ databases">
        <title>Depth-based differentiation of microbial function through sediment-hosted aquifers and enrichment of novel symbionts in the deep terrestrial subsurface.</title>
        <authorList>
            <person name="Probst A.J."/>
            <person name="Ladd B."/>
            <person name="Jarett J.K."/>
            <person name="Geller-Mcgrath D.E."/>
            <person name="Sieber C.M."/>
            <person name="Emerson J.B."/>
            <person name="Anantharaman K."/>
            <person name="Thomas B.C."/>
            <person name="Malmstrom R."/>
            <person name="Stieglmeier M."/>
            <person name="Klingl A."/>
            <person name="Woyke T."/>
            <person name="Ryan C.M."/>
            <person name="Banfield J.F."/>
        </authorList>
    </citation>
    <scope>NUCLEOTIDE SEQUENCE [LARGE SCALE GENOMIC DNA]</scope>
    <source>
        <strain evidence="3">CG08_land_8_20_14_0_20_45_16</strain>
    </source>
</reference>
<dbReference type="InterPro" id="IPR039448">
    <property type="entry name" value="Beta_helix"/>
</dbReference>
<protein>
    <recommendedName>
        <fullName evidence="2">Right handed beta helix domain-containing protein</fullName>
    </recommendedName>
</protein>